<protein>
    <submittedName>
        <fullName evidence="2">Uncharacterized protein</fullName>
    </submittedName>
</protein>
<gene>
    <name evidence="2" type="ORF">SMAX5B_012801</name>
</gene>
<feature type="region of interest" description="Disordered" evidence="1">
    <location>
        <begin position="975"/>
        <end position="1000"/>
    </location>
</feature>
<feature type="compositionally biased region" description="Polar residues" evidence="1">
    <location>
        <begin position="904"/>
        <end position="914"/>
    </location>
</feature>
<dbReference type="EMBL" id="CP026252">
    <property type="protein sequence ID" value="AWP08764.1"/>
    <property type="molecule type" value="Genomic_DNA"/>
</dbReference>
<reference evidence="2 3" key="1">
    <citation type="submission" date="2017-12" db="EMBL/GenBank/DDBJ databases">
        <title>Integrating genomic resources of turbot (Scophthalmus maximus) in depth evaluation of genetic and physical mapping variation across individuals.</title>
        <authorList>
            <person name="Martinez P."/>
        </authorList>
    </citation>
    <scope>NUCLEOTIDE SEQUENCE [LARGE SCALE GENOMIC DNA]</scope>
</reference>
<feature type="compositionally biased region" description="Polar residues" evidence="1">
    <location>
        <begin position="1044"/>
        <end position="1058"/>
    </location>
</feature>
<sequence>MFSCVQMTGQHQPVGPPSQTVHAAALLTTDAMRNQQTGITNNSYQSRTVYMGVQSAQNGHYNFQDGAYSDRQMSNWQTSAVPHQTMSSQQTAAVQNKNSLVKTLLLSGCLPEFNGYPATAQHHFHQNSAQNSKTQTPPKVMAAYSQQHTATRWNQPVTFHGKQSIRTQDGSALSPLYHGARKMYENENGMPTKQTKAYPSNITTATSLPSEQMVCTRTLVSATSHKRPIANNQYHRQNVTQPGFSSSVLPTYSEAVTSISGQIQHDYGMSLNTQQYSAQLNTPPYNGREAAFLAHSFGKRTHGLPRRPTAGAPQQMLVCQNEEAVIIAEIADHLQKSYPADLDGHHPVYLSSPPMGRQLVRMECNQTMQPLTPTVAVNYNSNSSQLHSLQSLPNHVMSRKQLMGTSPQQSSVPDVIHDTTTGTTTGDRSRNGNKVDSALFRQRNGVQTGNVVGSSINVFGHILLPEGISPQRTETQSSVVNNQGMLEILERHPSVKQNDNSVYPSPSRTGARAVAVVQPLSQESYQVAIKQASSNTINQSHECPTMDKSLSNPEKIFSASAGEINKHSVNLNEGFPTHPHETRSYNCVTSHSAASNDGTVASVSDSVGPQHQLCAQKKGNELPSDQCVPPAVQRPVTSGVPGSQHCDMDKNEIPTETDPKTCVLDLFSIPTTTWTLEMLTNLIEDNEKAQESQCVRNVNSEHENPFWNGKVDLLMGSYKNIIAAVQELCLKYETPDSVILSEVSKISQKQLKSCHVLKDNDIYSELPYISSWLNVNERVDDIDKDFGYPWSLRHCLYTLESDSQPDVIEVISNIPAQNFIEVPNKVLPPAELESVDSGEMPCPNNRDSADSRDPFYSFQIKILTPEEAKVIFGQIQSKILQSRDSDSQLEEVMKSSVEDKQPDTRVTLSHSTPNNKVGPPKEGFCCLARWIETIAGSDIPFKCECKKEQCHKDCTEETLDKEEITAENDPILTIDLTEDDKEPTSKSDEETKNISITGTDDSQSSIIVLSDSEVEDLSKCEIPNQIPDFFFLTSGPEEECVQEQLISTGSGPSSNSDNSEQDVKMVLSSDCGSQMSDPVEERAQAEKTSTDAAESSLRAEEQTQIRQMSGLKMTIRLSGKHETAKRKWMTQCTDEQMSPFLKKSKKSRHSVGQDSEPVLVGVKDKVSVDASDCEHSDSNVNTVKLTLFGSKRQGKCVFPGVRKIPHSSPERLYHAVQRPPEFLSVNLKRKSSVHNQHREYSIKQFIQEKWRRSFVPTTKRRRRKLKAQQCTSASLSGVSLRKACSSNTKELPVSSDMIGKRDAKRCLSLKRRLLHSSRIKLGEENVSEDVVALKRHDQTRRDDENGNDAAIPLEENGVLNLCVLPSTFNTEDGSNRRKEAAGHVSDNADTTEGKRPDKTITGAKGTWHQHPVKKYNPLCPPHGPRTSGLFREFQKKYKKMQPSTDE</sequence>
<feature type="region of interest" description="Disordered" evidence="1">
    <location>
        <begin position="1041"/>
        <end position="1100"/>
    </location>
</feature>
<feature type="region of interest" description="Disordered" evidence="1">
    <location>
        <begin position="883"/>
        <end position="914"/>
    </location>
</feature>
<dbReference type="Proteomes" id="UP000246464">
    <property type="component" value="Chromosome 10"/>
</dbReference>
<feature type="compositionally biased region" description="Basic and acidic residues" evidence="1">
    <location>
        <begin position="883"/>
        <end position="903"/>
    </location>
</feature>
<name>A0A2U9BWZ4_SCOMX</name>
<evidence type="ECO:0000313" key="3">
    <source>
        <dbReference type="Proteomes" id="UP000246464"/>
    </source>
</evidence>
<organism evidence="2 3">
    <name type="scientific">Scophthalmus maximus</name>
    <name type="common">Turbot</name>
    <name type="synonym">Psetta maxima</name>
    <dbReference type="NCBI Taxonomy" id="52904"/>
    <lineage>
        <taxon>Eukaryota</taxon>
        <taxon>Metazoa</taxon>
        <taxon>Chordata</taxon>
        <taxon>Craniata</taxon>
        <taxon>Vertebrata</taxon>
        <taxon>Euteleostomi</taxon>
        <taxon>Actinopterygii</taxon>
        <taxon>Neopterygii</taxon>
        <taxon>Teleostei</taxon>
        <taxon>Neoteleostei</taxon>
        <taxon>Acanthomorphata</taxon>
        <taxon>Carangaria</taxon>
        <taxon>Pleuronectiformes</taxon>
        <taxon>Pleuronectoidei</taxon>
        <taxon>Scophthalmidae</taxon>
        <taxon>Scophthalmus</taxon>
    </lineage>
</organism>
<feature type="region of interest" description="Disordered" evidence="1">
    <location>
        <begin position="405"/>
        <end position="433"/>
    </location>
</feature>
<evidence type="ECO:0000256" key="1">
    <source>
        <dbReference type="SAM" id="MobiDB-lite"/>
    </source>
</evidence>
<keyword evidence="3" id="KW-1185">Reference proteome</keyword>
<proteinExistence type="predicted"/>
<feature type="compositionally biased region" description="Basic and acidic residues" evidence="1">
    <location>
        <begin position="1079"/>
        <end position="1089"/>
    </location>
</feature>
<accession>A0A2U9BWZ4</accession>
<feature type="region of interest" description="Disordered" evidence="1">
    <location>
        <begin position="1369"/>
        <end position="1430"/>
    </location>
</feature>
<feature type="compositionally biased region" description="Basic and acidic residues" evidence="1">
    <location>
        <begin position="982"/>
        <end position="992"/>
    </location>
</feature>
<evidence type="ECO:0000313" key="2">
    <source>
        <dbReference type="EMBL" id="AWP08764.1"/>
    </source>
</evidence>